<dbReference type="OMA" id="TEANHFE"/>
<protein>
    <submittedName>
        <fullName evidence="3">Sporulation protein Spo15</fullName>
    </submittedName>
</protein>
<keyword evidence="4" id="KW-1185">Reference proteome</keyword>
<keyword evidence="1" id="KW-0175">Coiled coil</keyword>
<evidence type="ECO:0000313" key="3">
    <source>
        <dbReference type="EMBL" id="EPY54182.1"/>
    </source>
</evidence>
<reference evidence="3 4" key="1">
    <citation type="journal article" date="2011" name="Science">
        <title>Comparative functional genomics of the fission yeasts.</title>
        <authorList>
            <person name="Rhind N."/>
            <person name="Chen Z."/>
            <person name="Yassour M."/>
            <person name="Thompson D.A."/>
            <person name="Haas B.J."/>
            <person name="Habib N."/>
            <person name="Wapinski I."/>
            <person name="Roy S."/>
            <person name="Lin M.F."/>
            <person name="Heiman D.I."/>
            <person name="Young S.K."/>
            <person name="Furuya K."/>
            <person name="Guo Y."/>
            <person name="Pidoux A."/>
            <person name="Chen H.M."/>
            <person name="Robbertse B."/>
            <person name="Goldberg J.M."/>
            <person name="Aoki K."/>
            <person name="Bayne E.H."/>
            <person name="Berlin A.M."/>
            <person name="Desjardins C.A."/>
            <person name="Dobbs E."/>
            <person name="Dukaj L."/>
            <person name="Fan L."/>
            <person name="FitzGerald M.G."/>
            <person name="French C."/>
            <person name="Gujja S."/>
            <person name="Hansen K."/>
            <person name="Keifenheim D."/>
            <person name="Levin J.Z."/>
            <person name="Mosher R.A."/>
            <person name="Mueller C.A."/>
            <person name="Pfiffner J."/>
            <person name="Priest M."/>
            <person name="Russ C."/>
            <person name="Smialowska A."/>
            <person name="Swoboda P."/>
            <person name="Sykes S.M."/>
            <person name="Vaughn M."/>
            <person name="Vengrova S."/>
            <person name="Yoder R."/>
            <person name="Zeng Q."/>
            <person name="Allshire R."/>
            <person name="Baulcombe D."/>
            <person name="Birren B.W."/>
            <person name="Brown W."/>
            <person name="Ekwall K."/>
            <person name="Kellis M."/>
            <person name="Leatherwood J."/>
            <person name="Levin H."/>
            <person name="Margalit H."/>
            <person name="Martienssen R."/>
            <person name="Nieduszynski C.A."/>
            <person name="Spatafora J.W."/>
            <person name="Friedman N."/>
            <person name="Dalgaard J.Z."/>
            <person name="Baumann P."/>
            <person name="Niki H."/>
            <person name="Regev A."/>
            <person name="Nusbaum C."/>
        </authorList>
    </citation>
    <scope>NUCLEOTIDE SEQUENCE [LARGE SCALE GENOMIC DNA]</scope>
    <source>
        <strain evidence="4">OY26 / ATCC MYA-4695 / CBS 11777 / NBRC 106824 / NRRL Y48691</strain>
    </source>
</reference>
<dbReference type="EMBL" id="KE546988">
    <property type="protein sequence ID" value="EPY54182.1"/>
    <property type="molecule type" value="Genomic_DNA"/>
</dbReference>
<dbReference type="Gene3D" id="1.10.287.1490">
    <property type="match status" value="2"/>
</dbReference>
<feature type="compositionally biased region" description="Polar residues" evidence="2">
    <location>
        <begin position="52"/>
        <end position="66"/>
    </location>
</feature>
<dbReference type="PANTHER" id="PTHR18937">
    <property type="entry name" value="STRUCTURAL MAINTENANCE OF CHROMOSOMES SMC FAMILY MEMBER"/>
    <property type="match status" value="1"/>
</dbReference>
<feature type="coiled-coil region" evidence="1">
    <location>
        <begin position="1589"/>
        <end position="1647"/>
    </location>
</feature>
<proteinExistence type="predicted"/>
<evidence type="ECO:0000256" key="1">
    <source>
        <dbReference type="SAM" id="Coils"/>
    </source>
</evidence>
<dbReference type="STRING" id="653667.S9XAK4"/>
<feature type="coiled-coil region" evidence="1">
    <location>
        <begin position="1294"/>
        <end position="1342"/>
    </location>
</feature>
<accession>S9XAK4</accession>
<sequence>MSNQTPRSSSLSDSEEDSPNSILSPISPFIDPDLETPKPPKTKPLGKHLTENRNVINQDEFSTPTSYPEKGRRVLSEGEAPLQSESEETHQLTPRSPGSTSSTSWMLTRGGLFDSPIYDLKSVTQNSNLIADLRAVRSKLATLEHENGLLSMQLMSKPNREGWEKGPSDIDALSSSEDYHFFQKKVSELESTLSSKQSEAYELSRQLLSATEKLDQKEKDYETVIQDLKSMKDKMDQDRVSNTDLRAEQERLQKLLVSSNNTIGSLRQSESSLRNQCKDLEEKMTALVDSNTNEPEIKEYEERLQILSDQLESKERIIENLNENVQSLQNTSSDSSELLEKNRKLEKILRSSIASLKESKEESTSMQKKIDELEGHSSNLQSKLKTLEDETDDFNSIKCHIQANLEESNAELSDKTENLINLEKQLHELEAQITDSNDNLRSVTSERDQHALKNEDLQRKIADLQNLVTSSSKSLEDSQSTTTQKEQECLTLKMLLEEKERLISESRNELVSTNQYVVQLKDQVASYEDNIQSLTSNLDERCDDINKLTGELKILSTSRDKELAEREHAQKTVGDVQELCKAFQERLKESTLNLRNMEKQLEESQASKGHEAAALVKELNEIKPTLNEKDTYINQLNEQIVFLEKDFAALQVKKEEQRQNHDYLNLSFIDLQKKFTGLEQENHDMENQIKTLKDSLSKLEKTENSLKRLEEHNRNLSDQLEYYKDQAVEKENIRVALDDLRKSKDYLENELNSCQKMFDESQTEVSHLRSVNESLQTKHSTFNSSFEKVSSGLQTALETRDESYEECLRLKECLSSLTSTYKELSDDYLMLKETYEKSEVFNKNMRLTSSELSEESKHLKSSLQIVLSSLSETKQEMGSLMEARNNLQNELTTLRNSHEDVINQLNSDREKYSKTDGLYESLNQSALETEKSLRAEKDDVTEKARILEEEKEVLIKEKADLNQRISLLTDEIQEKVKKSTDLDTLYNSQEKELKILKNELSEKSQKLDQTIEIVEHLKEKKSASDLDFERFVSLNESTKEELNALKMNFATLEQSLKDQNAEKEGLSRKLIDSQDNISVLEKDKEILLVEKLELQNSKDDIEQVLESIQGSYDSLSEEHRSLVDEYESLKDAFSKLKELNQKLIEKISHAEDLTKQQEENSITLDNRLLFVTNQLREAETVISQKYDDISGLENEKDFLNRQLSSVEENVSSLREVICQCESNNNELLAKMDTLGKENDELNGLRKTFFEAYSSLFNSIKALSFEDISLKGDEALHLKDSSEIMATTSMYIKSLDDLNNMLQKKELELQGSNQDADKLSKELQTVKSELDALTQHFSNTQEEYTSRENGLITQLSELNLKIDSQLKTVEDHSLELQRKDALIDNLNKTINNFQKEMEVVNEEVITEKANTAKKQSFINELTEKVEHVTKEKQSLLEELSVMKTSLKETSNELSVKKTELKSVQSDLSKKTNKAEEIRSDLATEKNKNNENIVLIERYQADLRNSSDMIDQHLATIKSLEEDLIENKEEFKASLQESTSLVQKLEAEKGKLLKDLELDRTLIAEQNEKIKSLQCSKDKSETGVITLEGELQKLKDINKQHVQKLQDTESQVNALQGLLNRNNEELSVKEQQINELESVQDSLTFVQNELKAKCSTLSSLEDVLTGTQAHNIELEGEVKRSMERIKRRDDRCDHLATKVKKLHQQLSQQHDTFFEAEQKRIVQLTTLKDTVKKQEKHLKKLVQKQDELVPRSTILVYEAYIKDIEKEIIILQERLNSLELSQQVPKGFFNFFSGKTNTFEPEVMEVFKQQLGKLQSIVGPKFADKFKEDLDHCIVDEKNRQAAYFDYAQKVDHLAECLQALQHALDKEVNFKKSLVLWKTACYDGLKKHYPEVQFEKLLNGSHANEQGKRLSLRSVFLCVMSLQRLKSLGEKYSYYGKTIKSIAS</sequence>
<gene>
    <name evidence="3" type="ORF">SPOG_04075</name>
</gene>
<feature type="region of interest" description="Disordered" evidence="2">
    <location>
        <begin position="1"/>
        <end position="104"/>
    </location>
</feature>
<dbReference type="HOGENOM" id="CLU_234945_0_0_1"/>
<feature type="coiled-coil region" evidence="1">
    <location>
        <begin position="1368"/>
        <end position="1553"/>
    </location>
</feature>
<feature type="coiled-coil region" evidence="1">
    <location>
        <begin position="930"/>
        <end position="1244"/>
    </location>
</feature>
<dbReference type="GeneID" id="25038389"/>
<evidence type="ECO:0000256" key="2">
    <source>
        <dbReference type="SAM" id="MobiDB-lite"/>
    </source>
</evidence>
<feature type="coiled-coil region" evidence="1">
    <location>
        <begin position="263"/>
        <end position="474"/>
    </location>
</feature>
<organism evidence="3 4">
    <name type="scientific">Schizosaccharomyces cryophilus (strain OY26 / ATCC MYA-4695 / CBS 11777 / NBRC 106824 / NRRL Y48691)</name>
    <name type="common">Fission yeast</name>
    <dbReference type="NCBI Taxonomy" id="653667"/>
    <lineage>
        <taxon>Eukaryota</taxon>
        <taxon>Fungi</taxon>
        <taxon>Dikarya</taxon>
        <taxon>Ascomycota</taxon>
        <taxon>Taphrinomycotina</taxon>
        <taxon>Schizosaccharomycetes</taxon>
        <taxon>Schizosaccharomycetales</taxon>
        <taxon>Schizosaccharomycetaceae</taxon>
        <taxon>Schizosaccharomyces</taxon>
    </lineage>
</organism>
<evidence type="ECO:0000313" key="4">
    <source>
        <dbReference type="Proteomes" id="UP000015464"/>
    </source>
</evidence>
<name>S9XAK4_SCHCR</name>
<feature type="coiled-coil region" evidence="1">
    <location>
        <begin position="200"/>
        <end position="234"/>
    </location>
</feature>
<dbReference type="eggNOG" id="KOG4674">
    <property type="taxonomic scope" value="Eukaryota"/>
</dbReference>
<dbReference type="Proteomes" id="UP000015464">
    <property type="component" value="Unassembled WGS sequence"/>
</dbReference>
<dbReference type="OrthoDB" id="10255522at2759"/>
<dbReference type="RefSeq" id="XP_013021791.1">
    <property type="nucleotide sequence ID" value="XM_013166337.1"/>
</dbReference>
<feature type="coiled-coil region" evidence="1">
    <location>
        <begin position="580"/>
        <end position="757"/>
    </location>
</feature>
<feature type="coiled-coil region" evidence="1">
    <location>
        <begin position="870"/>
        <end position="904"/>
    </location>
</feature>
<feature type="compositionally biased region" description="Low complexity" evidence="2">
    <location>
        <begin position="93"/>
        <end position="104"/>
    </location>
</feature>
<dbReference type="Gene3D" id="1.20.5.340">
    <property type="match status" value="1"/>
</dbReference>
<feature type="coiled-coil region" evidence="1">
    <location>
        <begin position="1722"/>
        <end position="1779"/>
    </location>
</feature>